<reference evidence="1 2" key="1">
    <citation type="submission" date="2016-04" db="EMBL/GenBank/DDBJ databases">
        <title>Sequence analysis of the Plodia interpunctella granulovirus genome: Discovery of an unusual inhibitor-of-apoptosis (IAP) gene.</title>
        <authorList>
            <person name="Harrison R.L."/>
            <person name="Rowley D.L."/>
            <person name="Funk C.J."/>
        </authorList>
    </citation>
    <scope>NUCLEOTIDE SEQUENCE [LARGE SCALE GENOMIC DNA]</scope>
    <source>
        <strain evidence="1">Cambridge</strain>
    </source>
</reference>
<accession>A0A1L5JGM9</accession>
<evidence type="ECO:0000313" key="2">
    <source>
        <dbReference type="Proteomes" id="UP000204293"/>
    </source>
</evidence>
<dbReference type="KEGG" id="vg:30685073"/>
<name>A0A1L5JGM9_9BBAC</name>
<dbReference type="Proteomes" id="UP000204293">
    <property type="component" value="Segment"/>
</dbReference>
<keyword evidence="2" id="KW-1185">Reference proteome</keyword>
<dbReference type="RefSeq" id="YP_009330201.1">
    <property type="nucleotide sequence ID" value="NC_032255.1"/>
</dbReference>
<proteinExistence type="predicted"/>
<dbReference type="OrthoDB" id="23066at10239"/>
<organism evidence="1 2">
    <name type="scientific">Plodia interpunctella granulovirus</name>
    <dbReference type="NCBI Taxonomy" id="262175"/>
    <lineage>
        <taxon>Viruses</taxon>
        <taxon>Viruses incertae sedis</taxon>
        <taxon>Naldaviricetes</taxon>
        <taxon>Lefavirales</taxon>
        <taxon>Baculoviridae</taxon>
        <taxon>Betabaculovirus</taxon>
        <taxon>Betabaculovirus plinterpunctellae</taxon>
    </lineage>
</organism>
<protein>
    <submittedName>
        <fullName evidence="1">ORF69</fullName>
    </submittedName>
</protein>
<sequence length="224" mass="26105">MGRDRAAFMAHFVEFQIVLHLVRDVHIDYASTPLHIMNEKLAEIARLIESIPEETMRQDHNKLLLLRTLKTFWCYKKVYDIPTLELFLESVDDELLELRRAHRVQHRIVEDHWRFTNASVSTVPVLFTWLCVNAPDYDAPDAPSVELIIDTLGRYCVESTSATLHVLTHDVLQLLTAEPSRFYGNLHATLAKAEILHTPPLRDDICYRFTKRFTKIVQQIRDTV</sequence>
<evidence type="ECO:0000313" key="1">
    <source>
        <dbReference type="EMBL" id="APO13953.1"/>
    </source>
</evidence>
<dbReference type="GeneID" id="30685073"/>
<dbReference type="EMBL" id="KX151395">
    <property type="protein sequence ID" value="APO13953.1"/>
    <property type="molecule type" value="Genomic_DNA"/>
</dbReference>